<comment type="caution">
    <text evidence="2">The sequence shown here is derived from an EMBL/GenBank/DDBJ whole genome shotgun (WGS) entry which is preliminary data.</text>
</comment>
<evidence type="ECO:0008006" key="4">
    <source>
        <dbReference type="Google" id="ProtNLM"/>
    </source>
</evidence>
<accession>A0ABR7F282</accession>
<keyword evidence="1" id="KW-0812">Transmembrane</keyword>
<dbReference type="RefSeq" id="WP_147365663.1">
    <property type="nucleotide sequence ID" value="NZ_JACOOZ010000004.1"/>
</dbReference>
<reference evidence="2 3" key="1">
    <citation type="submission" date="2020-08" db="EMBL/GenBank/DDBJ databases">
        <title>Genome public.</title>
        <authorList>
            <person name="Liu C."/>
            <person name="Sun Q."/>
        </authorList>
    </citation>
    <scope>NUCLEOTIDE SEQUENCE [LARGE SCALE GENOMIC DNA]</scope>
    <source>
        <strain evidence="2 3">BX4</strain>
    </source>
</reference>
<dbReference type="Proteomes" id="UP000597877">
    <property type="component" value="Unassembled WGS sequence"/>
</dbReference>
<proteinExistence type="predicted"/>
<evidence type="ECO:0000313" key="3">
    <source>
        <dbReference type="Proteomes" id="UP000597877"/>
    </source>
</evidence>
<keyword evidence="1" id="KW-0472">Membrane</keyword>
<feature type="transmembrane region" description="Helical" evidence="1">
    <location>
        <begin position="6"/>
        <end position="26"/>
    </location>
</feature>
<protein>
    <recommendedName>
        <fullName evidence="4">FtsX-like permease family protein</fullName>
    </recommendedName>
</protein>
<organism evidence="2 3">
    <name type="scientific">Eubacterium segne</name>
    <dbReference type="NCBI Taxonomy" id="2763045"/>
    <lineage>
        <taxon>Bacteria</taxon>
        <taxon>Bacillati</taxon>
        <taxon>Bacillota</taxon>
        <taxon>Clostridia</taxon>
        <taxon>Eubacteriales</taxon>
        <taxon>Eubacteriaceae</taxon>
        <taxon>Eubacterium</taxon>
    </lineage>
</organism>
<name>A0ABR7F282_9FIRM</name>
<sequence>MININIQIVLILFAVGYLIFFGEYTGRNCNLFKIFYKYGAGKKKIILCYYIFELMFFLLAYLGTAVGILLISRGWFISISQVIKFVIYELPVFWGIYSLAFGLVISVFGAVEIKEKKSDTFFKNITGKRKI</sequence>
<feature type="transmembrane region" description="Helical" evidence="1">
    <location>
        <begin position="47"/>
        <end position="72"/>
    </location>
</feature>
<keyword evidence="1" id="KW-1133">Transmembrane helix</keyword>
<evidence type="ECO:0000256" key="1">
    <source>
        <dbReference type="SAM" id="Phobius"/>
    </source>
</evidence>
<dbReference type="EMBL" id="JACOOZ010000004">
    <property type="protein sequence ID" value="MBC5667717.1"/>
    <property type="molecule type" value="Genomic_DNA"/>
</dbReference>
<keyword evidence="3" id="KW-1185">Reference proteome</keyword>
<evidence type="ECO:0000313" key="2">
    <source>
        <dbReference type="EMBL" id="MBC5667717.1"/>
    </source>
</evidence>
<feature type="transmembrane region" description="Helical" evidence="1">
    <location>
        <begin position="92"/>
        <end position="113"/>
    </location>
</feature>
<gene>
    <name evidence="2" type="ORF">H8S00_06955</name>
</gene>